<protein>
    <recommendedName>
        <fullName evidence="5">TspB protein</fullName>
    </recommendedName>
</protein>
<name>A0A1H2M538_9PSED</name>
<proteinExistence type="predicted"/>
<feature type="transmembrane region" description="Helical" evidence="2">
    <location>
        <begin position="401"/>
        <end position="419"/>
    </location>
</feature>
<accession>A0A1H2M538</accession>
<keyword evidence="2" id="KW-0472">Membrane</keyword>
<evidence type="ECO:0000313" key="4">
    <source>
        <dbReference type="Proteomes" id="UP000198675"/>
    </source>
</evidence>
<keyword evidence="2" id="KW-1133">Transmembrane helix</keyword>
<evidence type="ECO:0000313" key="3">
    <source>
        <dbReference type="EMBL" id="SDU88299.1"/>
    </source>
</evidence>
<feature type="region of interest" description="Disordered" evidence="1">
    <location>
        <begin position="283"/>
        <end position="306"/>
    </location>
</feature>
<keyword evidence="4" id="KW-1185">Reference proteome</keyword>
<feature type="compositionally biased region" description="Acidic residues" evidence="1">
    <location>
        <begin position="284"/>
        <end position="298"/>
    </location>
</feature>
<evidence type="ECO:0000256" key="1">
    <source>
        <dbReference type="SAM" id="MobiDB-lite"/>
    </source>
</evidence>
<keyword evidence="2" id="KW-0812">Transmembrane</keyword>
<dbReference type="AlphaFoldDB" id="A0A1H2M538"/>
<feature type="region of interest" description="Disordered" evidence="1">
    <location>
        <begin position="192"/>
        <end position="240"/>
    </location>
</feature>
<organism evidence="3 4">
    <name type="scientific">Pseudomonas sihuiensis</name>
    <dbReference type="NCBI Taxonomy" id="1274359"/>
    <lineage>
        <taxon>Bacteria</taxon>
        <taxon>Pseudomonadati</taxon>
        <taxon>Pseudomonadota</taxon>
        <taxon>Gammaproteobacteria</taxon>
        <taxon>Pseudomonadales</taxon>
        <taxon>Pseudomonadaceae</taxon>
        <taxon>Pseudomonas</taxon>
    </lineage>
</organism>
<dbReference type="Proteomes" id="UP000198675">
    <property type="component" value="Chromosome I"/>
</dbReference>
<gene>
    <name evidence="3" type="ORF">SAMN05216363_2788</name>
</gene>
<evidence type="ECO:0000256" key="2">
    <source>
        <dbReference type="SAM" id="Phobius"/>
    </source>
</evidence>
<feature type="compositionally biased region" description="Low complexity" evidence="1">
    <location>
        <begin position="209"/>
        <end position="219"/>
    </location>
</feature>
<feature type="region of interest" description="Disordered" evidence="1">
    <location>
        <begin position="102"/>
        <end position="125"/>
    </location>
</feature>
<sequence length="431" mass="45263">MSSGANYGTVNRYGHSCPSNTTYNSQTGGCDAPKDCASTSGQQITAAQECTYNASLKTYICPDQIQQDGCLYTGGPNRKCVADLTGGKAICTGDFYGSGQPAGEGPDSCTEESCTPPRDPNVPPAEEQCVTNGDLTICHKPQEEGCGTVNGKEGCFQEKPGCGYFNGTYQCVDTDKPKNNCGYFNGKRVCMDPNDPTKVIPETSPDHPNNGGNADGNENNDPKAPGDTSESPQGSDEGATNEAIGKLGEELGDKIGEGNDLLGDIKGILEGIAEGIEGLTEGLLGDEYDGSGDVDGDGTEGAGSDLGNELAGMFGDQMGDAQEEQLVADELSLDEIADRVGGDQWFGDNSQVASLLDFAKDLLPSHTGCADVAYVFNLGSYNSRIILPVCDLSRLKTLLEWIIYVVTAIGLWKIAYSTLRMEDAKASKGGF</sequence>
<reference evidence="4" key="1">
    <citation type="submission" date="2016-10" db="EMBL/GenBank/DDBJ databases">
        <authorList>
            <person name="Varghese N."/>
            <person name="Submissions S."/>
        </authorList>
    </citation>
    <scope>NUCLEOTIDE SEQUENCE [LARGE SCALE GENOMIC DNA]</scope>
    <source>
        <strain evidence="4">KCTC 32246</strain>
    </source>
</reference>
<evidence type="ECO:0008006" key="5">
    <source>
        <dbReference type="Google" id="ProtNLM"/>
    </source>
</evidence>
<dbReference type="EMBL" id="LT629797">
    <property type="protein sequence ID" value="SDU88299.1"/>
    <property type="molecule type" value="Genomic_DNA"/>
</dbReference>